<dbReference type="PROSITE" id="PS00600">
    <property type="entry name" value="AA_TRANSFER_CLASS_3"/>
    <property type="match status" value="1"/>
</dbReference>
<dbReference type="Proteomes" id="UP000092671">
    <property type="component" value="Unassembled WGS sequence"/>
</dbReference>
<dbReference type="PANTHER" id="PTHR43713">
    <property type="entry name" value="GLUTAMATE-1-SEMIALDEHYDE 2,1-AMINOMUTASE"/>
    <property type="match status" value="1"/>
</dbReference>
<dbReference type="GO" id="GO:0042286">
    <property type="term" value="F:glutamate-1-semialdehyde 2,1-aminomutase activity"/>
    <property type="evidence" value="ECO:0007669"/>
    <property type="project" value="UniProtKB-UniRule"/>
</dbReference>
<reference evidence="8 9" key="1">
    <citation type="submission" date="2016-06" db="EMBL/GenBank/DDBJ databases">
        <title>Draft genome of Moraxella nonliquefaciens CCUG 60284.</title>
        <authorList>
            <person name="Salva-Serra F."/>
            <person name="Engstrom-Jakobsson H."/>
            <person name="Thorell K."/>
            <person name="Gonzales-Siles L."/>
            <person name="Karlsson R."/>
            <person name="Boulund F."/>
            <person name="Engstrand L."/>
            <person name="Kristiansson E."/>
            <person name="Moore E."/>
        </authorList>
    </citation>
    <scope>NUCLEOTIDE SEQUENCE [LARGE SCALE GENOMIC DNA]</scope>
    <source>
        <strain evidence="8 9">CCUG 60284</strain>
    </source>
</reference>
<feature type="modified residue" description="N6-(pyridoxal phosphate)lysine" evidence="7">
    <location>
        <position position="272"/>
    </location>
</feature>
<keyword evidence="5 7" id="KW-0413">Isomerase</keyword>
<organism evidence="8 9">
    <name type="scientific">Moraxella nonliquefaciens</name>
    <dbReference type="NCBI Taxonomy" id="478"/>
    <lineage>
        <taxon>Bacteria</taxon>
        <taxon>Pseudomonadati</taxon>
        <taxon>Pseudomonadota</taxon>
        <taxon>Gammaproteobacteria</taxon>
        <taxon>Moraxellales</taxon>
        <taxon>Moraxellaceae</taxon>
        <taxon>Moraxella</taxon>
    </lineage>
</organism>
<accession>A0A1B8PJT8</accession>
<proteinExistence type="inferred from homology"/>
<comment type="caution">
    <text evidence="8">The sequence shown here is derived from an EMBL/GenBank/DDBJ whole genome shotgun (WGS) entry which is preliminary data.</text>
</comment>
<dbReference type="UniPathway" id="UPA00251">
    <property type="reaction ID" value="UER00317"/>
</dbReference>
<dbReference type="OrthoDB" id="9801052at2"/>
<dbReference type="GO" id="GO:0006782">
    <property type="term" value="P:protoporphyrinogen IX biosynthetic process"/>
    <property type="evidence" value="ECO:0007669"/>
    <property type="project" value="UniProtKB-UniRule"/>
</dbReference>
<dbReference type="NCBIfam" id="NF000818">
    <property type="entry name" value="PRK00062.1"/>
    <property type="match status" value="1"/>
</dbReference>
<dbReference type="FunFam" id="3.40.640.10:FF:000021">
    <property type="entry name" value="Glutamate-1-semialdehyde 2,1-aminomutase"/>
    <property type="match status" value="1"/>
</dbReference>
<dbReference type="PANTHER" id="PTHR43713:SF3">
    <property type="entry name" value="GLUTAMATE-1-SEMIALDEHYDE 2,1-AMINOMUTASE 1, CHLOROPLASTIC-RELATED"/>
    <property type="match status" value="1"/>
</dbReference>
<comment type="pathway">
    <text evidence="2">Porphyrin-containing compound metabolism; protoporphyrin-IX biosynthesis; 5-aminolevulinate from L-glutamyl-tRNA(Glu): step 2/2.</text>
</comment>
<evidence type="ECO:0000256" key="1">
    <source>
        <dbReference type="ARBA" id="ARBA00001933"/>
    </source>
</evidence>
<evidence type="ECO:0000256" key="4">
    <source>
        <dbReference type="ARBA" id="ARBA00022898"/>
    </source>
</evidence>
<comment type="subcellular location">
    <subcellularLocation>
        <location evidence="7">Cytoplasm</location>
    </subcellularLocation>
</comment>
<dbReference type="GO" id="GO:0008483">
    <property type="term" value="F:transaminase activity"/>
    <property type="evidence" value="ECO:0007669"/>
    <property type="project" value="InterPro"/>
</dbReference>
<evidence type="ECO:0000256" key="3">
    <source>
        <dbReference type="ARBA" id="ARBA00008981"/>
    </source>
</evidence>
<evidence type="ECO:0000256" key="7">
    <source>
        <dbReference type="HAMAP-Rule" id="MF_00375"/>
    </source>
</evidence>
<dbReference type="InterPro" id="IPR015422">
    <property type="entry name" value="PyrdxlP-dep_Trfase_small"/>
</dbReference>
<comment type="catalytic activity">
    <reaction evidence="7">
        <text>(S)-4-amino-5-oxopentanoate = 5-aminolevulinate</text>
        <dbReference type="Rhea" id="RHEA:14265"/>
        <dbReference type="ChEBI" id="CHEBI:57501"/>
        <dbReference type="ChEBI" id="CHEBI:356416"/>
        <dbReference type="EC" id="5.4.3.8"/>
    </reaction>
</comment>
<keyword evidence="6 7" id="KW-0627">Porphyrin biosynthesis</keyword>
<dbReference type="Pfam" id="PF00202">
    <property type="entry name" value="Aminotran_3"/>
    <property type="match status" value="1"/>
</dbReference>
<dbReference type="AlphaFoldDB" id="A0A1B8PJT8"/>
<comment type="cofactor">
    <cofactor evidence="1 7">
        <name>pyridoxal 5'-phosphate</name>
        <dbReference type="ChEBI" id="CHEBI:597326"/>
    </cofactor>
</comment>
<dbReference type="GO" id="GO:0030170">
    <property type="term" value="F:pyridoxal phosphate binding"/>
    <property type="evidence" value="ECO:0007669"/>
    <property type="project" value="InterPro"/>
</dbReference>
<evidence type="ECO:0000256" key="5">
    <source>
        <dbReference type="ARBA" id="ARBA00023235"/>
    </source>
</evidence>
<evidence type="ECO:0000313" key="9">
    <source>
        <dbReference type="Proteomes" id="UP000092671"/>
    </source>
</evidence>
<dbReference type="InterPro" id="IPR015421">
    <property type="entry name" value="PyrdxlP-dep_Trfase_major"/>
</dbReference>
<name>A0A1B8PJT8_MORNO</name>
<dbReference type="NCBIfam" id="TIGR00713">
    <property type="entry name" value="hemL"/>
    <property type="match status" value="1"/>
</dbReference>
<dbReference type="CDD" id="cd00610">
    <property type="entry name" value="OAT_like"/>
    <property type="match status" value="1"/>
</dbReference>
<keyword evidence="4 7" id="KW-0663">Pyridoxal phosphate</keyword>
<dbReference type="InterPro" id="IPR015424">
    <property type="entry name" value="PyrdxlP-dep_Trfase"/>
</dbReference>
<evidence type="ECO:0000256" key="6">
    <source>
        <dbReference type="ARBA" id="ARBA00023244"/>
    </source>
</evidence>
<dbReference type="Gene3D" id="3.90.1150.10">
    <property type="entry name" value="Aspartate Aminotransferase, domain 1"/>
    <property type="match status" value="1"/>
</dbReference>
<dbReference type="EC" id="5.4.3.8" evidence="7"/>
<comment type="similarity">
    <text evidence="3 7">Belongs to the class-III pyridoxal-phosphate-dependent aminotransferase family. HemL subfamily.</text>
</comment>
<dbReference type="EMBL" id="LZDN01000012">
    <property type="protein sequence ID" value="OBX50797.1"/>
    <property type="molecule type" value="Genomic_DNA"/>
</dbReference>
<dbReference type="HAMAP" id="MF_00375">
    <property type="entry name" value="HemL_aminotrans_3"/>
    <property type="match status" value="1"/>
</dbReference>
<dbReference type="SUPFAM" id="SSF53383">
    <property type="entry name" value="PLP-dependent transferases"/>
    <property type="match status" value="1"/>
</dbReference>
<gene>
    <name evidence="7" type="primary">hemL</name>
    <name evidence="8" type="ORF">A9Z60_02550</name>
</gene>
<dbReference type="GO" id="GO:0005737">
    <property type="term" value="C:cytoplasm"/>
    <property type="evidence" value="ECO:0007669"/>
    <property type="project" value="UniProtKB-SubCell"/>
</dbReference>
<dbReference type="Gene3D" id="3.40.640.10">
    <property type="entry name" value="Type I PLP-dependent aspartate aminotransferase-like (Major domain)"/>
    <property type="match status" value="1"/>
</dbReference>
<comment type="subunit">
    <text evidence="7">Homodimer.</text>
</comment>
<dbReference type="InterPro" id="IPR049704">
    <property type="entry name" value="Aminotrans_3_PPA_site"/>
</dbReference>
<evidence type="ECO:0000256" key="2">
    <source>
        <dbReference type="ARBA" id="ARBA00004819"/>
    </source>
</evidence>
<dbReference type="RefSeq" id="WP_066893041.1">
    <property type="nucleotide sequence ID" value="NZ_LZDN01000012.1"/>
</dbReference>
<evidence type="ECO:0000313" key="8">
    <source>
        <dbReference type="EMBL" id="OBX50797.1"/>
    </source>
</evidence>
<keyword evidence="7" id="KW-0963">Cytoplasm</keyword>
<protein>
    <recommendedName>
        <fullName evidence="7">Glutamate-1-semialdehyde 2,1-aminomutase</fullName>
        <shortName evidence="7">GSA</shortName>
        <ecNumber evidence="7">5.4.3.8</ecNumber>
    </recommendedName>
    <alternativeName>
        <fullName evidence="7">Glutamate-1-semialdehyde aminotransferase</fullName>
        <shortName evidence="7">GSA-AT</shortName>
    </alternativeName>
</protein>
<sequence length="434" mass="46816">MTTLTTKLTADQLLFEKAKRHIPGGVNSPVRAFAGVGGTPVFISRAKGAYMYDTQGREYIDYVGSWGPMILGHAHPKVVDAVKLACDDGLSFGAPTPFETTMADLIADIMPHIELIRMVSSGTEATMSAIRLARGYTGRDKIVKFEGCYHGHSDSLLVKAGSGMLDIGEPTSKGVPADFAKHTITLPYNDTQALQSAFDKFGDEFACVILEPIAGNMNMVIPDQAFHDTLRELCTKHGAVLIFDEVMTGFRVGLKGASHHFGITPDLSTFGKIIGAGLPVGAFGGKREIMECIAPLGGVYQAGTLSGNPLAMRAGKAMFDELTRPDFYEQLTAKTAKLVNGLQKLADKHGIDFSSCYVGGMFGLFFSKELPKNFDDVAHADTKRFNQFFHAMLEQGVYLAPSAFEAAFMSIAHTDDDIEQTLLCADKAFARLAG</sequence>
<dbReference type="InterPro" id="IPR005814">
    <property type="entry name" value="Aminotrans_3"/>
</dbReference>
<dbReference type="InterPro" id="IPR004639">
    <property type="entry name" value="4pyrrol_synth_GluAld_NH2Trfase"/>
</dbReference>